<dbReference type="InterPro" id="IPR020904">
    <property type="entry name" value="Sc_DH/Rdtase_CS"/>
</dbReference>
<dbReference type="PRINTS" id="PR00081">
    <property type="entry name" value="GDHRDH"/>
</dbReference>
<gene>
    <name evidence="4" type="ORF">PCG10_001592</name>
</gene>
<dbReference type="Gene3D" id="3.40.50.720">
    <property type="entry name" value="NAD(P)-binding Rossmann-like Domain"/>
    <property type="match status" value="1"/>
</dbReference>
<dbReference type="SUPFAM" id="SSF51735">
    <property type="entry name" value="NAD(P)-binding Rossmann-fold domains"/>
    <property type="match status" value="1"/>
</dbReference>
<dbReference type="InterPro" id="IPR036291">
    <property type="entry name" value="NAD(P)-bd_dom_sf"/>
</dbReference>
<accession>A0A9P5GAQ3</accession>
<comment type="similarity">
    <text evidence="1">Belongs to the short-chain dehydrogenases/reductases (SDR) family.</text>
</comment>
<name>A0A9P5GAQ3_PENCR</name>
<dbReference type="GO" id="GO:0016491">
    <property type="term" value="F:oxidoreductase activity"/>
    <property type="evidence" value="ECO:0007669"/>
    <property type="project" value="UniProtKB-KW"/>
</dbReference>
<evidence type="ECO:0000256" key="1">
    <source>
        <dbReference type="ARBA" id="ARBA00006484"/>
    </source>
</evidence>
<dbReference type="OrthoDB" id="37659at2759"/>
<comment type="caution">
    <text evidence="4">The sequence shown here is derived from an EMBL/GenBank/DDBJ whole genome shotgun (WGS) entry which is preliminary data.</text>
</comment>
<dbReference type="InterPro" id="IPR002347">
    <property type="entry name" value="SDR_fam"/>
</dbReference>
<dbReference type="PROSITE" id="PS00061">
    <property type="entry name" value="ADH_SHORT"/>
    <property type="match status" value="1"/>
</dbReference>
<sequence>MAAIQISDDIFEEMKDKVIFITGMHVSHSIATNNKPEMLIKSGGASGIGKATAELCLKHGAIVIIGDVNHLPSDLEISEKLKFIQLDVSSWENQRDAFIQVEEWFGRIDHVFANAGIGPTTNFLDDNLDENGQLTPPDLRTINVNLLGVIFTVRLAAYYIQKHSAHRASGELGSIVVTASTASFQNFSAGDYTVTKHGVLGLIRGIGYQLEGKVRLNAVAPSWTATGVVPTPFIEDLGVAVQGPEAVANSVGLLFSDQQRHQDVIYSWDWKYLEVNNAKGGLLAATNGILVNSANEESVMRKMVEESALDKI</sequence>
<reference evidence="4" key="1">
    <citation type="submission" date="2020-02" db="EMBL/GenBank/DDBJ databases">
        <authorList>
            <person name="Lichtner F.J."/>
        </authorList>
    </citation>
    <scope>NUCLEOTIDE SEQUENCE</scope>
    <source>
        <strain evidence="4">G10</strain>
    </source>
</reference>
<organism evidence="4 5">
    <name type="scientific">Penicillium crustosum</name>
    <name type="common">Blue mold fungus</name>
    <dbReference type="NCBI Taxonomy" id="36656"/>
    <lineage>
        <taxon>Eukaryota</taxon>
        <taxon>Fungi</taxon>
        <taxon>Dikarya</taxon>
        <taxon>Ascomycota</taxon>
        <taxon>Pezizomycotina</taxon>
        <taxon>Eurotiomycetes</taxon>
        <taxon>Eurotiomycetidae</taxon>
        <taxon>Eurotiales</taxon>
        <taxon>Aspergillaceae</taxon>
        <taxon>Penicillium</taxon>
    </lineage>
</organism>
<dbReference type="Proteomes" id="UP000701341">
    <property type="component" value="Unassembled WGS sequence"/>
</dbReference>
<dbReference type="AlphaFoldDB" id="A0A9P5GAQ3"/>
<evidence type="ECO:0000256" key="3">
    <source>
        <dbReference type="ARBA" id="ARBA00023002"/>
    </source>
</evidence>
<evidence type="ECO:0000256" key="2">
    <source>
        <dbReference type="ARBA" id="ARBA00022857"/>
    </source>
</evidence>
<keyword evidence="2" id="KW-0521">NADP</keyword>
<evidence type="ECO:0000313" key="5">
    <source>
        <dbReference type="Proteomes" id="UP000701341"/>
    </source>
</evidence>
<dbReference type="PANTHER" id="PTHR43180:SF11">
    <property type="entry name" value="NAD(P)-BINDING PROTEIN"/>
    <property type="match status" value="1"/>
</dbReference>
<dbReference type="Pfam" id="PF00106">
    <property type="entry name" value="adh_short"/>
    <property type="match status" value="1"/>
</dbReference>
<keyword evidence="5" id="KW-1185">Reference proteome</keyword>
<evidence type="ECO:0000313" key="4">
    <source>
        <dbReference type="EMBL" id="KAF7517109.1"/>
    </source>
</evidence>
<dbReference type="PANTHER" id="PTHR43180">
    <property type="entry name" value="3-OXOACYL-(ACYL-CARRIER-PROTEIN) REDUCTASE (AFU_ORTHOLOGUE AFUA_6G11210)"/>
    <property type="match status" value="1"/>
</dbReference>
<protein>
    <submittedName>
        <fullName evidence="4">Uncharacterized protein</fullName>
    </submittedName>
</protein>
<keyword evidence="3" id="KW-0560">Oxidoreductase</keyword>
<proteinExistence type="inferred from homology"/>
<dbReference type="EMBL" id="JAAOZQ010000122">
    <property type="protein sequence ID" value="KAF7517109.1"/>
    <property type="molecule type" value="Genomic_DNA"/>
</dbReference>